<dbReference type="PANTHER" id="PTHR34047">
    <property type="entry name" value="NUCLEAR INTRON MATURASE 1, MITOCHONDRIAL-RELATED"/>
    <property type="match status" value="1"/>
</dbReference>
<dbReference type="SUPFAM" id="SSF56672">
    <property type="entry name" value="DNA/RNA polymerases"/>
    <property type="match status" value="1"/>
</dbReference>
<dbReference type="EMBL" id="FAOZ01000005">
    <property type="protein sequence ID" value="CUU55379.1"/>
    <property type="molecule type" value="Genomic_DNA"/>
</dbReference>
<dbReference type="PROSITE" id="PS50878">
    <property type="entry name" value="RT_POL"/>
    <property type="match status" value="1"/>
</dbReference>
<dbReference type="AlphaFoldDB" id="A0A0S4QIR9"/>
<protein>
    <submittedName>
        <fullName evidence="2">Reverse transcriptase (RNA-dependent DNA polymerase)</fullName>
    </submittedName>
</protein>
<evidence type="ECO:0000313" key="3">
    <source>
        <dbReference type="Proteomes" id="UP000198802"/>
    </source>
</evidence>
<accession>A0A0S4QIR9</accession>
<dbReference type="GO" id="GO:0003964">
    <property type="term" value="F:RNA-directed DNA polymerase activity"/>
    <property type="evidence" value="ECO:0007669"/>
    <property type="project" value="UniProtKB-KW"/>
</dbReference>
<dbReference type="Pfam" id="PF00078">
    <property type="entry name" value="RVT_1"/>
    <property type="match status" value="1"/>
</dbReference>
<keyword evidence="2" id="KW-0808">Transferase</keyword>
<keyword evidence="3" id="KW-1185">Reference proteome</keyword>
<proteinExistence type="predicted"/>
<dbReference type="InterPro" id="IPR051083">
    <property type="entry name" value="GrpII_Intron_Splice-Mob/Def"/>
</dbReference>
<evidence type="ECO:0000259" key="1">
    <source>
        <dbReference type="PROSITE" id="PS50878"/>
    </source>
</evidence>
<keyword evidence="2" id="KW-0695">RNA-directed DNA polymerase</keyword>
<dbReference type="PANTHER" id="PTHR34047:SF8">
    <property type="entry name" value="PROTEIN YKFC"/>
    <property type="match status" value="1"/>
</dbReference>
<dbReference type="Proteomes" id="UP000198802">
    <property type="component" value="Unassembled WGS sequence"/>
</dbReference>
<evidence type="ECO:0000313" key="2">
    <source>
        <dbReference type="EMBL" id="CUU55379.1"/>
    </source>
</evidence>
<gene>
    <name evidence="2" type="ORF">Ga0074812_10528</name>
</gene>
<feature type="domain" description="Reverse transcriptase" evidence="1">
    <location>
        <begin position="44"/>
        <end position="286"/>
    </location>
</feature>
<dbReference type="InterPro" id="IPR043502">
    <property type="entry name" value="DNA/RNA_pol_sf"/>
</dbReference>
<dbReference type="InterPro" id="IPR000477">
    <property type="entry name" value="RT_dom"/>
</dbReference>
<sequence length="489" mass="55813">MPADFGEIMDRTWERSYGAHFKQEVPDVIKLADYRHSWLQVREDLLERLGRGYSPSPAQIINFPKSELHFRPIARMNPLDQVVYESLIYYLAPKIEKSLSKNVCSDRWDIERSQIRRPVSAWLEMRREIYQSHRKNPAYSLGRIDVSSFFESIQIKVLVSRLRASIDEPWVLANLSSFLEYFSALNGVRGIPQGPPASGIIANVYLLPIDSYLTQRGVEYWRFSDDITLLGDSLDGLRQVVRDVARLLSSMGMALAPQKSKVVNWADVESELEGAEKDAINYGIATGDPRVGEKLEAIFDDSIKHKNDRDTRYSLTRLKTLNSDYAVASVLDQLVNSPHMVGHFLTYLRAFYGSDIEDRLIATIEEGGLKHDDYAESQILLTFLRKSTRRSKRIRTLSLEILSDLDRQGYVREFAARLVGKHCDLSDGDTLLGLYSSEPDRRVARAIIVAIHEAGQVSRQKLLAAIFQKEENPYLLLYMESRPAKIPIP</sequence>
<organism evidence="2 3">
    <name type="scientific">Parafrankia irregularis</name>
    <dbReference type="NCBI Taxonomy" id="795642"/>
    <lineage>
        <taxon>Bacteria</taxon>
        <taxon>Bacillati</taxon>
        <taxon>Actinomycetota</taxon>
        <taxon>Actinomycetes</taxon>
        <taxon>Frankiales</taxon>
        <taxon>Frankiaceae</taxon>
        <taxon>Parafrankia</taxon>
    </lineage>
</organism>
<name>A0A0S4QIR9_9ACTN</name>
<dbReference type="CDD" id="cd01646">
    <property type="entry name" value="RT_Bac_retron_I"/>
    <property type="match status" value="1"/>
</dbReference>
<reference evidence="3" key="1">
    <citation type="submission" date="2015-11" db="EMBL/GenBank/DDBJ databases">
        <authorList>
            <person name="Varghese N."/>
        </authorList>
    </citation>
    <scope>NUCLEOTIDE SEQUENCE [LARGE SCALE GENOMIC DNA]</scope>
    <source>
        <strain evidence="3">DSM 45899</strain>
    </source>
</reference>
<keyword evidence="2" id="KW-0548">Nucleotidyltransferase</keyword>